<protein>
    <submittedName>
        <fullName evidence="7">Major facilitator superfamily (MFS) profile domain-containing protein</fullName>
    </submittedName>
</protein>
<evidence type="ECO:0000313" key="7">
    <source>
        <dbReference type="WBParaSite" id="ACRNAN_scaffold1949.g15197.t1"/>
    </source>
</evidence>
<dbReference type="InterPro" id="IPR011701">
    <property type="entry name" value="MFS"/>
</dbReference>
<evidence type="ECO:0000256" key="3">
    <source>
        <dbReference type="ARBA" id="ARBA00022989"/>
    </source>
</evidence>
<organism evidence="6 7">
    <name type="scientific">Acrobeloides nanus</name>
    <dbReference type="NCBI Taxonomy" id="290746"/>
    <lineage>
        <taxon>Eukaryota</taxon>
        <taxon>Metazoa</taxon>
        <taxon>Ecdysozoa</taxon>
        <taxon>Nematoda</taxon>
        <taxon>Chromadorea</taxon>
        <taxon>Rhabditida</taxon>
        <taxon>Tylenchina</taxon>
        <taxon>Cephalobomorpha</taxon>
        <taxon>Cephaloboidea</taxon>
        <taxon>Cephalobidae</taxon>
        <taxon>Acrobeloides</taxon>
    </lineage>
</organism>
<dbReference type="Proteomes" id="UP000887540">
    <property type="component" value="Unplaced"/>
</dbReference>
<dbReference type="Pfam" id="PF07690">
    <property type="entry name" value="MFS_1"/>
    <property type="match status" value="1"/>
</dbReference>
<feature type="transmembrane region" description="Helical" evidence="5">
    <location>
        <begin position="7"/>
        <end position="27"/>
    </location>
</feature>
<feature type="transmembrane region" description="Helical" evidence="5">
    <location>
        <begin position="33"/>
        <end position="54"/>
    </location>
</feature>
<keyword evidence="3 5" id="KW-1133">Transmembrane helix</keyword>
<dbReference type="GO" id="GO:0016020">
    <property type="term" value="C:membrane"/>
    <property type="evidence" value="ECO:0007669"/>
    <property type="project" value="UniProtKB-SubCell"/>
</dbReference>
<evidence type="ECO:0000256" key="2">
    <source>
        <dbReference type="ARBA" id="ARBA00022692"/>
    </source>
</evidence>
<evidence type="ECO:0000256" key="5">
    <source>
        <dbReference type="SAM" id="Phobius"/>
    </source>
</evidence>
<dbReference type="Gene3D" id="1.20.1250.20">
    <property type="entry name" value="MFS general substrate transporter like domains"/>
    <property type="match status" value="1"/>
</dbReference>
<evidence type="ECO:0000256" key="1">
    <source>
        <dbReference type="ARBA" id="ARBA00004141"/>
    </source>
</evidence>
<name>A0A914D6W8_9BILA</name>
<evidence type="ECO:0000256" key="4">
    <source>
        <dbReference type="ARBA" id="ARBA00023136"/>
    </source>
</evidence>
<keyword evidence="2 5" id="KW-0812">Transmembrane</keyword>
<sequence length="150" mass="15805">MTASCKILQSFGAFGTSAVLICMAIFLDCTRQGLALILLVLFGICFSGFMPGAFTAMISIAPAYTGTIASIGSGSTVLAKILTPTIIGLVNVTGTRKEWALVFFMASVLNIIAGIVFLIFGSAEVQSWAKSDAQANKVGPVKDEETIKKW</sequence>
<feature type="transmembrane region" description="Helical" evidence="5">
    <location>
        <begin position="66"/>
        <end position="87"/>
    </location>
</feature>
<dbReference type="PANTHER" id="PTHR11662">
    <property type="entry name" value="SOLUTE CARRIER FAMILY 17"/>
    <property type="match status" value="1"/>
</dbReference>
<evidence type="ECO:0000313" key="6">
    <source>
        <dbReference type="Proteomes" id="UP000887540"/>
    </source>
</evidence>
<keyword evidence="4 5" id="KW-0472">Membrane</keyword>
<proteinExistence type="predicted"/>
<accession>A0A914D6W8</accession>
<dbReference type="GO" id="GO:0006820">
    <property type="term" value="P:monoatomic anion transport"/>
    <property type="evidence" value="ECO:0007669"/>
    <property type="project" value="TreeGrafter"/>
</dbReference>
<dbReference type="PANTHER" id="PTHR11662:SF405">
    <property type="entry name" value="PROTEIN CBG12249"/>
    <property type="match status" value="1"/>
</dbReference>
<dbReference type="GO" id="GO:0022857">
    <property type="term" value="F:transmembrane transporter activity"/>
    <property type="evidence" value="ECO:0007669"/>
    <property type="project" value="InterPro"/>
</dbReference>
<feature type="transmembrane region" description="Helical" evidence="5">
    <location>
        <begin position="99"/>
        <end position="120"/>
    </location>
</feature>
<dbReference type="SUPFAM" id="SSF103473">
    <property type="entry name" value="MFS general substrate transporter"/>
    <property type="match status" value="1"/>
</dbReference>
<comment type="subcellular location">
    <subcellularLocation>
        <location evidence="1">Membrane</location>
        <topology evidence="1">Multi-pass membrane protein</topology>
    </subcellularLocation>
</comment>
<dbReference type="WBParaSite" id="ACRNAN_scaffold1949.g15197.t1">
    <property type="protein sequence ID" value="ACRNAN_scaffold1949.g15197.t1"/>
    <property type="gene ID" value="ACRNAN_scaffold1949.g15197"/>
</dbReference>
<dbReference type="AlphaFoldDB" id="A0A914D6W8"/>
<dbReference type="InterPro" id="IPR050382">
    <property type="entry name" value="MFS_Na/Anion_cotransporter"/>
</dbReference>
<reference evidence="7" key="1">
    <citation type="submission" date="2022-11" db="UniProtKB">
        <authorList>
            <consortium name="WormBaseParasite"/>
        </authorList>
    </citation>
    <scope>IDENTIFICATION</scope>
</reference>
<keyword evidence="6" id="KW-1185">Reference proteome</keyword>
<dbReference type="InterPro" id="IPR036259">
    <property type="entry name" value="MFS_trans_sf"/>
</dbReference>